<keyword evidence="1 3" id="KW-0378">Hydrolase</keyword>
<dbReference type="Gene3D" id="3.40.630.40">
    <property type="entry name" value="Zn-dependent exopeptidases"/>
    <property type="match status" value="1"/>
</dbReference>
<dbReference type="GO" id="GO:0008745">
    <property type="term" value="F:N-acetylmuramoyl-L-alanine amidase activity"/>
    <property type="evidence" value="ECO:0007669"/>
    <property type="project" value="UniProtKB-EC"/>
</dbReference>
<dbReference type="AlphaFoldDB" id="A0A9D1VXK9"/>
<organism evidence="3 4">
    <name type="scientific">Candidatus Mediterraneibacter caccavium</name>
    <dbReference type="NCBI Taxonomy" id="2838661"/>
    <lineage>
        <taxon>Bacteria</taxon>
        <taxon>Bacillati</taxon>
        <taxon>Bacillota</taxon>
        <taxon>Clostridia</taxon>
        <taxon>Lachnospirales</taxon>
        <taxon>Lachnospiraceae</taxon>
        <taxon>Mediterraneibacter</taxon>
    </lineage>
</organism>
<dbReference type="EC" id="3.5.1.28" evidence="3"/>
<accession>A0A9D1VXK9</accession>
<evidence type="ECO:0000256" key="1">
    <source>
        <dbReference type="ARBA" id="ARBA00022801"/>
    </source>
</evidence>
<name>A0A9D1VXK9_9FIRM</name>
<dbReference type="Proteomes" id="UP000824243">
    <property type="component" value="Unassembled WGS sequence"/>
</dbReference>
<proteinExistence type="predicted"/>
<sequence length="231" mass="25122">MRKIGAIAASAVLAGLIILCQAGCIALRKGIDDGMETSGDAAAREGWMVIIDAGHGGVDAGKVGVNGEEEKDINLNISLKIKKLLEEQGVKVKMTRNDDDRLAESQIEDLKARVSIMNKEKPDLVVSIHQNSYHEETVRGAQVFYYTDSAQSERAAELIQAAFREADPGNTKKAKGNSTYYILKKTEVPVVIAECGFLSNREEAAKLADEEYQQEMAEAAAKGVMQYLEGE</sequence>
<evidence type="ECO:0000259" key="2">
    <source>
        <dbReference type="SMART" id="SM00646"/>
    </source>
</evidence>
<evidence type="ECO:0000313" key="3">
    <source>
        <dbReference type="EMBL" id="HIX48552.1"/>
    </source>
</evidence>
<dbReference type="InterPro" id="IPR002508">
    <property type="entry name" value="MurNAc-LAA_cat"/>
</dbReference>
<dbReference type="CDD" id="cd02696">
    <property type="entry name" value="MurNAc-LAA"/>
    <property type="match status" value="1"/>
</dbReference>
<dbReference type="Pfam" id="PF01520">
    <property type="entry name" value="Amidase_3"/>
    <property type="match status" value="1"/>
</dbReference>
<reference evidence="3" key="2">
    <citation type="submission" date="2021-04" db="EMBL/GenBank/DDBJ databases">
        <authorList>
            <person name="Gilroy R."/>
        </authorList>
    </citation>
    <scope>NUCLEOTIDE SEQUENCE</scope>
    <source>
        <strain evidence="3">ChiSjej5B23-15282</strain>
    </source>
</reference>
<reference evidence="3" key="1">
    <citation type="journal article" date="2021" name="PeerJ">
        <title>Extensive microbial diversity within the chicken gut microbiome revealed by metagenomics and culture.</title>
        <authorList>
            <person name="Gilroy R."/>
            <person name="Ravi A."/>
            <person name="Getino M."/>
            <person name="Pursley I."/>
            <person name="Horton D.L."/>
            <person name="Alikhan N.F."/>
            <person name="Baker D."/>
            <person name="Gharbi K."/>
            <person name="Hall N."/>
            <person name="Watson M."/>
            <person name="Adriaenssens E.M."/>
            <person name="Foster-Nyarko E."/>
            <person name="Jarju S."/>
            <person name="Secka A."/>
            <person name="Antonio M."/>
            <person name="Oren A."/>
            <person name="Chaudhuri R.R."/>
            <person name="La Ragione R."/>
            <person name="Hildebrand F."/>
            <person name="Pallen M.J."/>
        </authorList>
    </citation>
    <scope>NUCLEOTIDE SEQUENCE</scope>
    <source>
        <strain evidence="3">ChiSjej5B23-15282</strain>
    </source>
</reference>
<dbReference type="PANTHER" id="PTHR30404:SF0">
    <property type="entry name" value="N-ACETYLMURAMOYL-L-ALANINE AMIDASE AMIC"/>
    <property type="match status" value="1"/>
</dbReference>
<dbReference type="SMART" id="SM00646">
    <property type="entry name" value="Ami_3"/>
    <property type="match status" value="1"/>
</dbReference>
<dbReference type="EMBL" id="DXFA01000106">
    <property type="protein sequence ID" value="HIX48552.1"/>
    <property type="molecule type" value="Genomic_DNA"/>
</dbReference>
<dbReference type="PANTHER" id="PTHR30404">
    <property type="entry name" value="N-ACETYLMURAMOYL-L-ALANINE AMIDASE"/>
    <property type="match status" value="1"/>
</dbReference>
<evidence type="ECO:0000313" key="4">
    <source>
        <dbReference type="Proteomes" id="UP000824243"/>
    </source>
</evidence>
<dbReference type="SUPFAM" id="SSF53187">
    <property type="entry name" value="Zn-dependent exopeptidases"/>
    <property type="match status" value="1"/>
</dbReference>
<dbReference type="GO" id="GO:0009253">
    <property type="term" value="P:peptidoglycan catabolic process"/>
    <property type="evidence" value="ECO:0007669"/>
    <property type="project" value="InterPro"/>
</dbReference>
<protein>
    <submittedName>
        <fullName evidence="3">N-acetylmuramoyl-L-alanine amidase</fullName>
        <ecNumber evidence="3">3.5.1.28</ecNumber>
    </submittedName>
</protein>
<dbReference type="InterPro" id="IPR050695">
    <property type="entry name" value="N-acetylmuramoyl_amidase_3"/>
</dbReference>
<feature type="domain" description="MurNAc-LAA" evidence="2">
    <location>
        <begin position="114"/>
        <end position="225"/>
    </location>
</feature>
<dbReference type="GO" id="GO:0030288">
    <property type="term" value="C:outer membrane-bounded periplasmic space"/>
    <property type="evidence" value="ECO:0007669"/>
    <property type="project" value="TreeGrafter"/>
</dbReference>
<comment type="caution">
    <text evidence="3">The sequence shown here is derived from an EMBL/GenBank/DDBJ whole genome shotgun (WGS) entry which is preliminary data.</text>
</comment>
<gene>
    <name evidence="3" type="ORF">H9981_06030</name>
</gene>